<keyword evidence="2" id="KW-1185">Reference proteome</keyword>
<accession>A0AAE9JSF4</accession>
<gene>
    <name evidence="1" type="ORF">L5515_018558</name>
</gene>
<evidence type="ECO:0000313" key="1">
    <source>
        <dbReference type="EMBL" id="UMM42901.1"/>
    </source>
</evidence>
<proteinExistence type="predicted"/>
<sequence length="191" mass="22411">MYMMQFSRKICRSYVSHREIDFRRAISGSTGIAFCNGEVNFNIVRREVTCSFKTVQASTTSEFNLRIDERRLKSFLELMQVSNSSFRFREALLHLPMEESKHLFSIREAGDMDRFGLFFSQRLFLCIRTIPGLHCTLLKAQYVFSAQGLFLNPIIQKTMATHGSQHCFETQEQRKTVESLFCVFICYHEHF</sequence>
<organism evidence="1 2">
    <name type="scientific">Caenorhabditis briggsae</name>
    <dbReference type="NCBI Taxonomy" id="6238"/>
    <lineage>
        <taxon>Eukaryota</taxon>
        <taxon>Metazoa</taxon>
        <taxon>Ecdysozoa</taxon>
        <taxon>Nematoda</taxon>
        <taxon>Chromadorea</taxon>
        <taxon>Rhabditida</taxon>
        <taxon>Rhabditina</taxon>
        <taxon>Rhabditomorpha</taxon>
        <taxon>Rhabditoidea</taxon>
        <taxon>Rhabditidae</taxon>
        <taxon>Peloderinae</taxon>
        <taxon>Caenorhabditis</taxon>
    </lineage>
</organism>
<dbReference type="EMBL" id="CP092625">
    <property type="protein sequence ID" value="UMM42901.1"/>
    <property type="molecule type" value="Genomic_DNA"/>
</dbReference>
<dbReference type="AlphaFoldDB" id="A0AAE9JSF4"/>
<evidence type="ECO:0000313" key="2">
    <source>
        <dbReference type="Proteomes" id="UP000829354"/>
    </source>
</evidence>
<name>A0AAE9JSF4_CAEBR</name>
<reference evidence="1 2" key="1">
    <citation type="submission" date="2022-04" db="EMBL/GenBank/DDBJ databases">
        <title>Chromosome-level reference genomes for two strains of Caenorhabditis briggsae: an improved platform for comparative genomics.</title>
        <authorList>
            <person name="Stevens L."/>
            <person name="Andersen E."/>
        </authorList>
    </citation>
    <scope>NUCLEOTIDE SEQUENCE [LARGE SCALE GENOMIC DNA]</scope>
    <source>
        <strain evidence="1">VX34</strain>
        <tissue evidence="1">Whole-organism</tissue>
    </source>
</reference>
<dbReference type="Proteomes" id="UP000829354">
    <property type="component" value="Chromosome X"/>
</dbReference>
<protein>
    <submittedName>
        <fullName evidence="1">Uncharacterized protein</fullName>
    </submittedName>
</protein>